<name>A0A560DB99_9BRAD</name>
<dbReference type="Proteomes" id="UP000319949">
    <property type="component" value="Unassembled WGS sequence"/>
</dbReference>
<dbReference type="EMBL" id="VITK01000008">
    <property type="protein sequence ID" value="TWA94322.1"/>
    <property type="molecule type" value="Genomic_DNA"/>
</dbReference>
<protein>
    <submittedName>
        <fullName evidence="2">Uncharacterized protein</fullName>
    </submittedName>
</protein>
<reference evidence="2 3" key="1">
    <citation type="submission" date="2019-06" db="EMBL/GenBank/DDBJ databases">
        <title>Genomic Encyclopedia of Type Strains, Phase IV (KMG-V): Genome sequencing to study the core and pangenomes of soil and plant-associated prokaryotes.</title>
        <authorList>
            <person name="Whitman W."/>
        </authorList>
    </citation>
    <scope>NUCLEOTIDE SEQUENCE [LARGE SCALE GENOMIC DNA]</scope>
    <source>
        <strain evidence="2 3">BR 510</strain>
    </source>
</reference>
<evidence type="ECO:0000313" key="2">
    <source>
        <dbReference type="EMBL" id="TWA94322.1"/>
    </source>
</evidence>
<feature type="compositionally biased region" description="Polar residues" evidence="1">
    <location>
        <begin position="155"/>
        <end position="169"/>
    </location>
</feature>
<accession>A0A560DB99</accession>
<evidence type="ECO:0000313" key="3">
    <source>
        <dbReference type="Proteomes" id="UP000319949"/>
    </source>
</evidence>
<sequence length="193" mass="20769">MLRRDRSRLLGLHSRAPILARSILAVACVTLASVSSATAHCLPLLLRTPPVELRLFSADPGHVLKYAKNDKTKIEGKVTEYLASDPDLLPQIGKLVSLAPESSRSAIGRGMARAAQHCGPIEPKVVQSIIDYVRKLQDSSVSAGYASIESDAPVQISSQSKPAPQSNSLFEGEWNMDVGNPFAPVPLPLELPR</sequence>
<evidence type="ECO:0000256" key="1">
    <source>
        <dbReference type="SAM" id="MobiDB-lite"/>
    </source>
</evidence>
<organism evidence="2 3">
    <name type="scientific">Bradyrhizobium stylosanthis</name>
    <dbReference type="NCBI Taxonomy" id="1803665"/>
    <lineage>
        <taxon>Bacteria</taxon>
        <taxon>Pseudomonadati</taxon>
        <taxon>Pseudomonadota</taxon>
        <taxon>Alphaproteobacteria</taxon>
        <taxon>Hyphomicrobiales</taxon>
        <taxon>Nitrobacteraceae</taxon>
        <taxon>Bradyrhizobium</taxon>
    </lineage>
</organism>
<proteinExistence type="predicted"/>
<keyword evidence="3" id="KW-1185">Reference proteome</keyword>
<dbReference type="STRING" id="1803665.GCA_001641335_06373"/>
<comment type="caution">
    <text evidence="2">The sequence shown here is derived from an EMBL/GenBank/DDBJ whole genome shotgun (WGS) entry which is preliminary data.</text>
</comment>
<feature type="region of interest" description="Disordered" evidence="1">
    <location>
        <begin position="152"/>
        <end position="179"/>
    </location>
</feature>
<gene>
    <name evidence="2" type="ORF">FBZ96_10854</name>
</gene>
<dbReference type="AlphaFoldDB" id="A0A560DB99"/>